<feature type="domain" description="IFT121 second beta-propeller" evidence="12">
    <location>
        <begin position="200"/>
        <end position="322"/>
    </location>
</feature>
<evidence type="ECO:0000256" key="1">
    <source>
        <dbReference type="ARBA" id="ARBA00004120"/>
    </source>
</evidence>
<evidence type="ECO:0000256" key="9">
    <source>
        <dbReference type="SAM" id="MobiDB-lite"/>
    </source>
</evidence>
<dbReference type="GO" id="GO:0097730">
    <property type="term" value="C:non-motile cilium"/>
    <property type="evidence" value="ECO:0007669"/>
    <property type="project" value="TreeGrafter"/>
</dbReference>
<evidence type="ECO:0000256" key="5">
    <source>
        <dbReference type="ARBA" id="ARBA00022794"/>
    </source>
</evidence>
<keyword evidence="2" id="KW-0963">Cytoplasm</keyword>
<dbReference type="Pfam" id="PF25768">
    <property type="entry name" value="TPR_IFT121"/>
    <property type="match status" value="1"/>
</dbReference>
<keyword evidence="7" id="KW-0206">Cytoskeleton</keyword>
<evidence type="ECO:0008006" key="15">
    <source>
        <dbReference type="Google" id="ProtNLM"/>
    </source>
</evidence>
<dbReference type="InterPro" id="IPR057979">
    <property type="entry name" value="TPR_IFT121"/>
</dbReference>
<dbReference type="GO" id="GO:0035721">
    <property type="term" value="P:intraciliary retrograde transport"/>
    <property type="evidence" value="ECO:0007669"/>
    <property type="project" value="TreeGrafter"/>
</dbReference>
<dbReference type="InterPro" id="IPR057361">
    <property type="entry name" value="TPR_WDR35"/>
</dbReference>
<organism evidence="14">
    <name type="scientific">Timema tahoe</name>
    <dbReference type="NCBI Taxonomy" id="61484"/>
    <lineage>
        <taxon>Eukaryota</taxon>
        <taxon>Metazoa</taxon>
        <taxon>Ecdysozoa</taxon>
        <taxon>Arthropoda</taxon>
        <taxon>Hexapoda</taxon>
        <taxon>Insecta</taxon>
        <taxon>Pterygota</taxon>
        <taxon>Neoptera</taxon>
        <taxon>Polyneoptera</taxon>
        <taxon>Phasmatodea</taxon>
        <taxon>Timematodea</taxon>
        <taxon>Timematoidea</taxon>
        <taxon>Timematidae</taxon>
        <taxon>Timema</taxon>
    </lineage>
</organism>
<protein>
    <recommendedName>
        <fullName evidence="15">WD repeat-containing protein 35</fullName>
    </recommendedName>
</protein>
<evidence type="ECO:0000256" key="4">
    <source>
        <dbReference type="ARBA" id="ARBA00022737"/>
    </source>
</evidence>
<sequence length="808" mass="91017">MYFQEDGHFVCLKMMSTNMQATADPICCLTVSENMLIIGRESGTLQRYSLPQVALTNRYNLNCCPYEVAINCNSMATFSLSMGSRLLDHTDELGRLNIEEVNPHLRGGRVENHLGNPTPPVHPTEIRTSISPSSAVELNTTSALANYTTKAGLGNVERMIVARVMKQIYEGRVCVWGSKGRGKPCKTCLKVVEECEKKRNIKIMCLAVIDVTGILRFLNLEASTSSNDNSNMSLIKNVNNKDLSKFERKDVWAMKWATDNSELIAIMEKTRMYVLKEFEPEEPIVSSGYICSFQDLEIRAVLLDEIMQNPDRPLAEHILDLEVKSLRDTRDLLVKVGISEATAFVEEHFHPRLWRLLAEAALQTLDLEAAEASYVRCSDYSGIQFIKRLYNIESDVLKRAEINAYFKHFNDAEKLYLEADRGNLAILLREKLGDWFRVVQLMKMGKGGSDVLMEEAWNNIGDFFADRQNWWTTLKSDAREYYEKGHNLKKCVECYYMLEDYDALKKCSASLAENHPLLPTIADRFASVGMCFEAVAAYVKCGQVKNGVDACVGLNQWDQAIDLAKKYKLPEIGTLLKKYATHLLEKGRILESVELYRKANHFVDAAILLHQNKMLLGLLESDLEANIDSRMVNNAWRGAEAYHFFMLAQKQLYEGFIDSAMKTALHLREYDDILEAEDIFSVLAIASCANGAFGTCSKAFIKLETLNISKSKKNNYESLAMDIFTKHSPNNADSHSTQSECVTCETLIPDWCGVCPNCGTSFPICVVTGRSLMDLSTVWTCSVCKHSAGEADMVVRKSCPLCHSILQI</sequence>
<evidence type="ECO:0000256" key="2">
    <source>
        <dbReference type="ARBA" id="ARBA00022490"/>
    </source>
</evidence>
<dbReference type="GO" id="GO:0061512">
    <property type="term" value="P:protein localization to cilium"/>
    <property type="evidence" value="ECO:0007669"/>
    <property type="project" value="TreeGrafter"/>
</dbReference>
<evidence type="ECO:0000256" key="6">
    <source>
        <dbReference type="ARBA" id="ARBA00023069"/>
    </source>
</evidence>
<keyword evidence="6" id="KW-0969">Cilium</keyword>
<dbReference type="Pfam" id="PF23145">
    <property type="entry name" value="Zf_2nd_IFT121"/>
    <property type="match status" value="1"/>
</dbReference>
<feature type="domain" description="IFT121 second beta-propeller" evidence="12">
    <location>
        <begin position="12"/>
        <end position="75"/>
    </location>
</feature>
<comment type="subcellular location">
    <subcellularLocation>
        <location evidence="1">Cytoplasm</location>
        <location evidence="1">Cytoskeleton</location>
        <location evidence="1">Cilium basal body</location>
    </subcellularLocation>
</comment>
<dbReference type="Pfam" id="PF23387">
    <property type="entry name" value="TPR_IFT80_172"/>
    <property type="match status" value="1"/>
</dbReference>
<dbReference type="GO" id="GO:0030991">
    <property type="term" value="C:intraciliary transport particle A"/>
    <property type="evidence" value="ECO:0007669"/>
    <property type="project" value="TreeGrafter"/>
</dbReference>
<evidence type="ECO:0000256" key="3">
    <source>
        <dbReference type="ARBA" id="ARBA00022574"/>
    </source>
</evidence>
<accession>A0A7R9IF93</accession>
<dbReference type="Pfam" id="PF25170">
    <property type="entry name" value="TPR_WDR35"/>
    <property type="match status" value="1"/>
</dbReference>
<dbReference type="InterPro" id="IPR056158">
    <property type="entry name" value="Beta-prop_IFT121_2nd"/>
</dbReference>
<feature type="domain" description="IFT121-like zinc finger" evidence="10">
    <location>
        <begin position="763"/>
        <end position="806"/>
    </location>
</feature>
<gene>
    <name evidence="14" type="ORF">TTEB3V08_LOCUS5309</name>
</gene>
<feature type="region of interest" description="Disordered" evidence="9">
    <location>
        <begin position="107"/>
        <end position="127"/>
    </location>
</feature>
<evidence type="ECO:0000259" key="13">
    <source>
        <dbReference type="Pfam" id="PF25768"/>
    </source>
</evidence>
<evidence type="ECO:0000313" key="14">
    <source>
        <dbReference type="EMBL" id="CAD7457306.1"/>
    </source>
</evidence>
<keyword evidence="8" id="KW-0966">Cell projection</keyword>
<evidence type="ECO:0000256" key="8">
    <source>
        <dbReference type="ARBA" id="ARBA00023273"/>
    </source>
</evidence>
<keyword evidence="4" id="KW-0677">Repeat</keyword>
<dbReference type="EMBL" id="OE001655">
    <property type="protein sequence ID" value="CAD7457306.1"/>
    <property type="molecule type" value="Genomic_DNA"/>
</dbReference>
<dbReference type="PANTHER" id="PTHR12764:SF5">
    <property type="entry name" value="LD29485P"/>
    <property type="match status" value="1"/>
</dbReference>
<keyword evidence="3" id="KW-0853">WD repeat</keyword>
<reference evidence="14" key="1">
    <citation type="submission" date="2020-11" db="EMBL/GenBank/DDBJ databases">
        <authorList>
            <person name="Tran Van P."/>
        </authorList>
    </citation>
    <scope>NUCLEOTIDE SEQUENCE</scope>
</reference>
<dbReference type="InterPro" id="IPR056170">
    <property type="entry name" value="Znf_IFT121-like"/>
</dbReference>
<dbReference type="AlphaFoldDB" id="A0A7R9IF93"/>
<keyword evidence="5" id="KW-0970">Cilium biogenesis/degradation</keyword>
<dbReference type="FunFam" id="1.25.40.470:FF:000004">
    <property type="entry name" value="WD repeat-containing protein 35"/>
    <property type="match status" value="1"/>
</dbReference>
<dbReference type="PANTHER" id="PTHR12764">
    <property type="entry name" value="WD REPEAT DOMAIN-RELATED"/>
    <property type="match status" value="1"/>
</dbReference>
<dbReference type="InterPro" id="IPR039857">
    <property type="entry name" value="Ift122/121"/>
</dbReference>
<evidence type="ECO:0000259" key="11">
    <source>
        <dbReference type="Pfam" id="PF23387"/>
    </source>
</evidence>
<evidence type="ECO:0000259" key="10">
    <source>
        <dbReference type="Pfam" id="PF23145"/>
    </source>
</evidence>
<dbReference type="Pfam" id="PF23390">
    <property type="entry name" value="Beta-prop_WDR35_2nd"/>
    <property type="match status" value="2"/>
</dbReference>
<proteinExistence type="predicted"/>
<feature type="domain" description="IFT121-like TPR repeats" evidence="13">
    <location>
        <begin position="633"/>
        <end position="730"/>
    </location>
</feature>
<evidence type="ECO:0000256" key="7">
    <source>
        <dbReference type="ARBA" id="ARBA00023212"/>
    </source>
</evidence>
<dbReference type="InterPro" id="IPR056157">
    <property type="entry name" value="TPR_IFT80_172_dom"/>
</dbReference>
<dbReference type="Gene3D" id="1.25.40.470">
    <property type="match status" value="1"/>
</dbReference>
<name>A0A7R9IF93_9NEOP</name>
<dbReference type="GO" id="GO:1905515">
    <property type="term" value="P:non-motile cilium assembly"/>
    <property type="evidence" value="ECO:0007669"/>
    <property type="project" value="TreeGrafter"/>
</dbReference>
<feature type="domain" description="IFT80/172/WDR35 TPR" evidence="11">
    <location>
        <begin position="353"/>
        <end position="447"/>
    </location>
</feature>
<evidence type="ECO:0000259" key="12">
    <source>
        <dbReference type="Pfam" id="PF23390"/>
    </source>
</evidence>